<accession>A0A5A7MU17</accession>
<proteinExistence type="predicted"/>
<evidence type="ECO:0000259" key="1">
    <source>
        <dbReference type="Pfam" id="PF13871"/>
    </source>
</evidence>
<name>A0A5A7MU17_9PROT</name>
<evidence type="ECO:0000313" key="3">
    <source>
        <dbReference type="Proteomes" id="UP000322084"/>
    </source>
</evidence>
<dbReference type="InterPro" id="IPR026741">
    <property type="entry name" value="SNO"/>
</dbReference>
<gene>
    <name evidence="2" type="ORF">JCM17844_29130</name>
</gene>
<reference evidence="2 3" key="1">
    <citation type="submission" date="2019-09" db="EMBL/GenBank/DDBJ databases">
        <title>NBRP : Genome information of microbial organism related human and environment.</title>
        <authorList>
            <person name="Hattori M."/>
            <person name="Oshima K."/>
            <person name="Inaba H."/>
            <person name="Suda W."/>
            <person name="Sakamoto M."/>
            <person name="Iino T."/>
            <person name="Kitahara M."/>
            <person name="Oshida Y."/>
            <person name="Iida T."/>
            <person name="Kudo T."/>
            <person name="Itoh T."/>
            <person name="Ohkuma M."/>
        </authorList>
    </citation>
    <scope>NUCLEOTIDE SEQUENCE [LARGE SCALE GENOMIC DNA]</scope>
    <source>
        <strain evidence="2 3">Hi-2</strain>
    </source>
</reference>
<dbReference type="Pfam" id="PF13871">
    <property type="entry name" value="Helicase_C_4"/>
    <property type="match status" value="1"/>
</dbReference>
<evidence type="ECO:0000313" key="2">
    <source>
        <dbReference type="EMBL" id="GEQ99276.1"/>
    </source>
</evidence>
<dbReference type="PANTHER" id="PTHR12706:SF30">
    <property type="entry name" value="PROTEIN STRAWBERRY NOTCH-RELATED"/>
    <property type="match status" value="1"/>
</dbReference>
<protein>
    <recommendedName>
        <fullName evidence="1">Strawberry notch helicase C domain-containing protein</fullName>
    </recommendedName>
</protein>
<sequence length="160" mass="17845">MDDKKRILIFSDAGGTGRSYHADRDVKNSRRRVHYLLEPGWRADNAIQGLGRSNRTNQACAPLFRPVATDVKGEKRFLSTIARRLDSLGAITKGQRQTGGQGMFRAEDNLESPYARAALRQLYMKIVRGEVPECSLETFEDQTGLSLLDGDGRCAKSCRP</sequence>
<dbReference type="GO" id="GO:0006355">
    <property type="term" value="P:regulation of DNA-templated transcription"/>
    <property type="evidence" value="ECO:0007669"/>
    <property type="project" value="InterPro"/>
</dbReference>
<dbReference type="PANTHER" id="PTHR12706">
    <property type="entry name" value="STRAWBERRY NOTCH-RELATED"/>
    <property type="match status" value="1"/>
</dbReference>
<comment type="caution">
    <text evidence="2">The sequence shown here is derived from an EMBL/GenBank/DDBJ whole genome shotgun (WGS) entry which is preliminary data.</text>
</comment>
<feature type="domain" description="Strawberry notch helicase C" evidence="1">
    <location>
        <begin position="1"/>
        <end position="152"/>
    </location>
</feature>
<dbReference type="InterPro" id="IPR026937">
    <property type="entry name" value="SBNO_Helicase_C_dom"/>
</dbReference>
<dbReference type="AlphaFoldDB" id="A0A5A7MU17"/>
<dbReference type="EMBL" id="BKCL01000016">
    <property type="protein sequence ID" value="GEQ99276.1"/>
    <property type="molecule type" value="Genomic_DNA"/>
</dbReference>
<dbReference type="Proteomes" id="UP000322084">
    <property type="component" value="Unassembled WGS sequence"/>
</dbReference>
<organism evidence="2 3">
    <name type="scientific">Iodidimonas gelatinilytica</name>
    <dbReference type="NCBI Taxonomy" id="1236966"/>
    <lineage>
        <taxon>Bacteria</taxon>
        <taxon>Pseudomonadati</taxon>
        <taxon>Pseudomonadota</taxon>
        <taxon>Alphaproteobacteria</taxon>
        <taxon>Iodidimonadales</taxon>
        <taxon>Iodidimonadaceae</taxon>
        <taxon>Iodidimonas</taxon>
    </lineage>
</organism>